<feature type="region of interest" description="Disordered" evidence="2">
    <location>
        <begin position="257"/>
        <end position="290"/>
    </location>
</feature>
<comment type="caution">
    <text evidence="3">The sequence shown here is derived from an EMBL/GenBank/DDBJ whole genome shotgun (WGS) entry which is preliminary data.</text>
</comment>
<feature type="compositionally biased region" description="Pro residues" evidence="2">
    <location>
        <begin position="280"/>
        <end position="290"/>
    </location>
</feature>
<organism evidence="3">
    <name type="scientific">Haemonchus contortus</name>
    <name type="common">Barber pole worm</name>
    <dbReference type="NCBI Taxonomy" id="6289"/>
    <lineage>
        <taxon>Eukaryota</taxon>
        <taxon>Metazoa</taxon>
        <taxon>Ecdysozoa</taxon>
        <taxon>Nematoda</taxon>
        <taxon>Chromadorea</taxon>
        <taxon>Rhabditida</taxon>
        <taxon>Rhabditina</taxon>
        <taxon>Rhabditomorpha</taxon>
        <taxon>Strongyloidea</taxon>
        <taxon>Trichostrongylidae</taxon>
        <taxon>Haemonchus</taxon>
    </lineage>
</organism>
<sequence length="290" mass="32745">MQKVELVRNRAVSLDLEALRKVLMVAYSVCTEWTEFICTTKSIAKHEPIEQNCIIEFYRIAFEDLKKELQQDEREARSSKKGPTGFAAPEEALLMERDDSKGGLATKVVTTYKQLRNTLQEWTTFAIWVIVYPMESRGDKKIICDILRIAKSHLENGGKIVTAWSPLTAKKEKEWRIMMNFWRMLDETLVKMGGEDQVVTTSNSQIMDGKIYMEAGSPEASANFHNPYLGVGAAKTLYLSVRERAKGIKLPEIERSSGTTTTRMGGMWNREAKRKAPFGGGPPPKRGGLC</sequence>
<keyword evidence="1" id="KW-0175">Coiled coil</keyword>
<feature type="coiled-coil region" evidence="1">
    <location>
        <begin position="55"/>
        <end position="82"/>
    </location>
</feature>
<protein>
    <submittedName>
        <fullName evidence="3">Uncharacterized protein</fullName>
    </submittedName>
</protein>
<reference evidence="3" key="2">
    <citation type="submission" date="2013-05" db="EMBL/GenBank/DDBJ databases">
        <title>The genome and transcriptome of Haemonchus contortus: a key model parasite for drug and vaccine discovery.</title>
        <authorList>
            <person name="Laing R."/>
            <person name="Kikuchi T."/>
            <person name="Martinelli A."/>
            <person name="Tsai I.J."/>
            <person name="Beech R.N."/>
            <person name="Redman E."/>
            <person name="Holroyd N."/>
            <person name="Bartley D.J."/>
            <person name="Beasley H."/>
            <person name="Britton C."/>
            <person name="Curran D."/>
            <person name="Devaney E."/>
            <person name="Gilabert A."/>
            <person name="Jackson F."/>
            <person name="Hunt M."/>
            <person name="Johnston S."/>
            <person name="Kryukov I."/>
            <person name="Li K."/>
            <person name="Morrison A.A."/>
            <person name="Reid A.J."/>
            <person name="Sargison N."/>
            <person name="Saunders G."/>
            <person name="Wasmuth J.D."/>
            <person name="Wolstenholme A."/>
            <person name="Berriman M."/>
            <person name="Gilleard J.S."/>
            <person name="Cotton J.A."/>
        </authorList>
    </citation>
    <scope>NUCLEOTIDE SEQUENCE [LARGE SCALE GENOMIC DNA]</scope>
    <source>
        <strain evidence="3">ISE/inbred ISE</strain>
    </source>
</reference>
<accession>W6NXG4</accession>
<reference evidence="3" key="1">
    <citation type="submission" date="2013-03" db="EMBL/GenBank/DDBJ databases">
        <authorList>
            <person name="Aslett M."/>
        </authorList>
    </citation>
    <scope>NUCLEOTIDE SEQUENCE [LARGE SCALE GENOMIC DNA]</scope>
    <source>
        <strain evidence="3">ISE/inbred ISE</strain>
    </source>
</reference>
<proteinExistence type="predicted"/>
<dbReference type="EMBL" id="CAVP010060788">
    <property type="protein sequence ID" value="CDL96557.1"/>
    <property type="molecule type" value="Genomic_DNA"/>
</dbReference>
<name>W6NXG4_HAECO</name>
<dbReference type="AlphaFoldDB" id="W6NXG4"/>
<evidence type="ECO:0000256" key="2">
    <source>
        <dbReference type="SAM" id="MobiDB-lite"/>
    </source>
</evidence>
<evidence type="ECO:0000256" key="1">
    <source>
        <dbReference type="SAM" id="Coils"/>
    </source>
</evidence>
<feature type="compositionally biased region" description="Low complexity" evidence="2">
    <location>
        <begin position="257"/>
        <end position="267"/>
    </location>
</feature>
<gene>
    <name evidence="3" type="ORF">HCOI_01862200</name>
</gene>
<evidence type="ECO:0000313" key="3">
    <source>
        <dbReference type="EMBL" id="CDL96557.1"/>
    </source>
</evidence>